<dbReference type="AlphaFoldDB" id="A0A8U8CHN8"/>
<feature type="compositionally biased region" description="Polar residues" evidence="1">
    <location>
        <begin position="40"/>
        <end position="71"/>
    </location>
</feature>
<dbReference type="GO" id="GO:0008270">
    <property type="term" value="F:zinc ion binding"/>
    <property type="evidence" value="ECO:0007669"/>
    <property type="project" value="InterPro"/>
</dbReference>
<protein>
    <submittedName>
        <fullName evidence="2">Uncharacterized protein</fullName>
    </submittedName>
</protein>
<evidence type="ECO:0000256" key="1">
    <source>
        <dbReference type="SAM" id="MobiDB-lite"/>
    </source>
</evidence>
<reference evidence="2" key="2">
    <citation type="submission" date="2025-08" db="UniProtKB">
        <authorList>
            <consortium name="Ensembl"/>
        </authorList>
    </citation>
    <scope>IDENTIFICATION</scope>
</reference>
<accession>A0A8U8CHN8</accession>
<sequence length="178" mass="19188">GEIPPSGRQGKPRGRERHRPRGEERGRSRTKRQGGPEVCQQFTSDSEWSQSSPDCSETGSDSDAAVDSSTLPPAARGPVVFDCLRQQCNTVTKEILRSLPAGANLADTIKHVVKEEQLTPIQAAVHTLTSAMACFKCGQAGHVAASCPTGVCWSCGKRGHLARDCRSRNPAESTKEKY</sequence>
<dbReference type="InterPro" id="IPR036875">
    <property type="entry name" value="Znf_CCHC_sf"/>
</dbReference>
<organism evidence="2 3">
    <name type="scientific">Geospiza parvula</name>
    <name type="common">Small tree-finch</name>
    <name type="synonym">Camarhynchus parvulus</name>
    <dbReference type="NCBI Taxonomy" id="87175"/>
    <lineage>
        <taxon>Eukaryota</taxon>
        <taxon>Metazoa</taxon>
        <taxon>Chordata</taxon>
        <taxon>Craniata</taxon>
        <taxon>Vertebrata</taxon>
        <taxon>Euteleostomi</taxon>
        <taxon>Archelosauria</taxon>
        <taxon>Archosauria</taxon>
        <taxon>Dinosauria</taxon>
        <taxon>Saurischia</taxon>
        <taxon>Theropoda</taxon>
        <taxon>Coelurosauria</taxon>
        <taxon>Aves</taxon>
        <taxon>Neognathae</taxon>
        <taxon>Neoaves</taxon>
        <taxon>Telluraves</taxon>
        <taxon>Australaves</taxon>
        <taxon>Passeriformes</taxon>
        <taxon>Thraupidae</taxon>
        <taxon>Camarhynchus</taxon>
    </lineage>
</organism>
<dbReference type="SUPFAM" id="SSF57756">
    <property type="entry name" value="Retrovirus zinc finger-like domains"/>
    <property type="match status" value="1"/>
</dbReference>
<proteinExistence type="predicted"/>
<name>A0A8U8CHN8_GEOPR</name>
<reference evidence="2" key="1">
    <citation type="submission" date="2020-02" db="EMBL/GenBank/DDBJ databases">
        <authorList>
            <person name="Enbody D E."/>
            <person name="Pettersson E M."/>
        </authorList>
    </citation>
    <scope>NUCLEOTIDE SEQUENCE [LARGE SCALE GENOMIC DNA]</scope>
</reference>
<evidence type="ECO:0000313" key="2">
    <source>
        <dbReference type="Ensembl" id="ENSCPVP00000027354.1"/>
    </source>
</evidence>
<evidence type="ECO:0000313" key="3">
    <source>
        <dbReference type="Proteomes" id="UP000694382"/>
    </source>
</evidence>
<dbReference type="SMART" id="SM00343">
    <property type="entry name" value="ZnF_C2HC"/>
    <property type="match status" value="2"/>
</dbReference>
<dbReference type="PANTHER" id="PTHR40389">
    <property type="entry name" value="ENDOGENOUS RETROVIRUS GROUP K MEMBER 24 GAG POLYPROTEIN-RELATED"/>
    <property type="match status" value="1"/>
</dbReference>
<dbReference type="Proteomes" id="UP000694382">
    <property type="component" value="Chromosome 4A"/>
</dbReference>
<feature type="compositionally biased region" description="Basic residues" evidence="1">
    <location>
        <begin position="10"/>
        <end position="20"/>
    </location>
</feature>
<dbReference type="PANTHER" id="PTHR40389:SF3">
    <property type="entry name" value="IGE-BINDING PROTEIN"/>
    <property type="match status" value="1"/>
</dbReference>
<feature type="region of interest" description="Disordered" evidence="1">
    <location>
        <begin position="1"/>
        <end position="71"/>
    </location>
</feature>
<reference evidence="2" key="3">
    <citation type="submission" date="2025-09" db="UniProtKB">
        <authorList>
            <consortium name="Ensembl"/>
        </authorList>
    </citation>
    <scope>IDENTIFICATION</scope>
</reference>
<dbReference type="InterPro" id="IPR001878">
    <property type="entry name" value="Znf_CCHC"/>
</dbReference>
<dbReference type="Gene3D" id="4.10.60.10">
    <property type="entry name" value="Zinc finger, CCHC-type"/>
    <property type="match status" value="2"/>
</dbReference>
<keyword evidence="3" id="KW-1185">Reference proteome</keyword>
<dbReference type="SUPFAM" id="SSF47353">
    <property type="entry name" value="Retrovirus capsid dimerization domain-like"/>
    <property type="match status" value="1"/>
</dbReference>
<dbReference type="InterPro" id="IPR050195">
    <property type="entry name" value="Primate_lentivir_Gag_pol-like"/>
</dbReference>
<dbReference type="InterPro" id="IPR008916">
    <property type="entry name" value="Retrov_capsid_C"/>
</dbReference>
<dbReference type="GO" id="GO:0003676">
    <property type="term" value="F:nucleic acid binding"/>
    <property type="evidence" value="ECO:0007669"/>
    <property type="project" value="InterPro"/>
</dbReference>
<dbReference type="PROSITE" id="PS50158">
    <property type="entry name" value="ZF_CCHC"/>
    <property type="match status" value="2"/>
</dbReference>
<dbReference type="Gene3D" id="1.10.1200.30">
    <property type="match status" value="1"/>
</dbReference>
<dbReference type="Pfam" id="PF00098">
    <property type="entry name" value="zf-CCHC"/>
    <property type="match status" value="2"/>
</dbReference>
<dbReference type="Ensembl" id="ENSCPVT00000024517.1">
    <property type="protein sequence ID" value="ENSCPVP00000027354.1"/>
    <property type="gene ID" value="ENSCPVG00000017322.1"/>
</dbReference>